<dbReference type="GO" id="GO:0015031">
    <property type="term" value="P:protein transport"/>
    <property type="evidence" value="ECO:0007669"/>
    <property type="project" value="InterPro"/>
</dbReference>
<keyword evidence="2" id="KW-1003">Cell membrane</keyword>
<keyword evidence="3" id="KW-0997">Cell inner membrane</keyword>
<dbReference type="Pfam" id="PF02472">
    <property type="entry name" value="ExbD"/>
    <property type="match status" value="1"/>
</dbReference>
<feature type="transmembrane region" description="Helical" evidence="9">
    <location>
        <begin position="12"/>
        <end position="34"/>
    </location>
</feature>
<evidence type="ECO:0000256" key="5">
    <source>
        <dbReference type="ARBA" id="ARBA00022692"/>
    </source>
</evidence>
<keyword evidence="7 9" id="KW-0472">Membrane</keyword>
<dbReference type="EMBL" id="AUZY01005387">
    <property type="protein sequence ID" value="EQD59266.1"/>
    <property type="molecule type" value="Genomic_DNA"/>
</dbReference>
<evidence type="ECO:0000256" key="4">
    <source>
        <dbReference type="ARBA" id="ARBA00022618"/>
    </source>
</evidence>
<dbReference type="Gene3D" id="3.30.420.270">
    <property type="match status" value="1"/>
</dbReference>
<accession>T1AFJ5</accession>
<dbReference type="PANTHER" id="PTHR30558:SF7">
    <property type="entry name" value="TOL-PAL SYSTEM PROTEIN TOLR"/>
    <property type="match status" value="1"/>
</dbReference>
<dbReference type="GO" id="GO:0022857">
    <property type="term" value="F:transmembrane transporter activity"/>
    <property type="evidence" value="ECO:0007669"/>
    <property type="project" value="InterPro"/>
</dbReference>
<keyword evidence="6 9" id="KW-1133">Transmembrane helix</keyword>
<evidence type="ECO:0000256" key="6">
    <source>
        <dbReference type="ARBA" id="ARBA00022989"/>
    </source>
</evidence>
<keyword evidence="4" id="KW-0132">Cell division</keyword>
<comment type="caution">
    <text evidence="10">The sequence shown here is derived from an EMBL/GenBank/DDBJ whole genome shotgun (WGS) entry which is preliminary data.</text>
</comment>
<name>T1AFJ5_9ZZZZ</name>
<evidence type="ECO:0000313" key="10">
    <source>
        <dbReference type="EMBL" id="EQD59266.1"/>
    </source>
</evidence>
<evidence type="ECO:0000256" key="3">
    <source>
        <dbReference type="ARBA" id="ARBA00022519"/>
    </source>
</evidence>
<evidence type="ECO:0000256" key="8">
    <source>
        <dbReference type="ARBA" id="ARBA00023306"/>
    </source>
</evidence>
<protein>
    <submittedName>
        <fullName evidence="10">Biopolymer transport protein ExbD/TolR</fullName>
    </submittedName>
</protein>
<evidence type="ECO:0000256" key="2">
    <source>
        <dbReference type="ARBA" id="ARBA00022475"/>
    </source>
</evidence>
<dbReference type="PANTHER" id="PTHR30558">
    <property type="entry name" value="EXBD MEMBRANE COMPONENT OF PMF-DRIVEN MACROMOLECULE IMPORT SYSTEM"/>
    <property type="match status" value="1"/>
</dbReference>
<sequence>MRKRRRVLGEINIVPYIDVMLVLLVIFMITAPLLQEGVHVRLPQAAAKPLAVHANLTPIVLTVDRAGHLFLNISAHPRRPTAHRIIEALVAAVLRHAPETPVLVKADRRTPYGRVIQAMVLLQHSGAHGIGLMTRPQPLHTHP</sequence>
<organism evidence="10">
    <name type="scientific">mine drainage metagenome</name>
    <dbReference type="NCBI Taxonomy" id="410659"/>
    <lineage>
        <taxon>unclassified sequences</taxon>
        <taxon>metagenomes</taxon>
        <taxon>ecological metagenomes</taxon>
    </lineage>
</organism>
<evidence type="ECO:0000256" key="7">
    <source>
        <dbReference type="ARBA" id="ARBA00023136"/>
    </source>
</evidence>
<evidence type="ECO:0000256" key="1">
    <source>
        <dbReference type="ARBA" id="ARBA00004162"/>
    </source>
</evidence>
<keyword evidence="8" id="KW-0131">Cell cycle</keyword>
<dbReference type="InterPro" id="IPR014168">
    <property type="entry name" value="Tol-Pal_TolR"/>
</dbReference>
<gene>
    <name evidence="10" type="ORF">B1B_08280</name>
</gene>
<proteinExistence type="inferred from homology"/>
<dbReference type="GO" id="GO:0005886">
    <property type="term" value="C:plasma membrane"/>
    <property type="evidence" value="ECO:0007669"/>
    <property type="project" value="UniProtKB-SubCell"/>
</dbReference>
<evidence type="ECO:0000256" key="9">
    <source>
        <dbReference type="SAM" id="Phobius"/>
    </source>
</evidence>
<reference evidence="10" key="2">
    <citation type="journal article" date="2014" name="ISME J.">
        <title>Microbial stratification in low pH oxic and suboxic macroscopic growths along an acid mine drainage.</title>
        <authorList>
            <person name="Mendez-Garcia C."/>
            <person name="Mesa V."/>
            <person name="Sprenger R.R."/>
            <person name="Richter M."/>
            <person name="Diez M.S."/>
            <person name="Solano J."/>
            <person name="Bargiela R."/>
            <person name="Golyshina O.V."/>
            <person name="Manteca A."/>
            <person name="Ramos J.L."/>
            <person name="Gallego J.R."/>
            <person name="Llorente I."/>
            <person name="Martins Dos Santos V.A."/>
            <person name="Jensen O.N."/>
            <person name="Pelaez A.I."/>
            <person name="Sanchez J."/>
            <person name="Ferrer M."/>
        </authorList>
    </citation>
    <scope>NUCLEOTIDE SEQUENCE</scope>
</reference>
<keyword evidence="5 9" id="KW-0812">Transmembrane</keyword>
<comment type="subcellular location">
    <subcellularLocation>
        <location evidence="1">Cell membrane</location>
        <topology evidence="1">Single-pass membrane protein</topology>
    </subcellularLocation>
</comment>
<dbReference type="HAMAP" id="MF_02203">
    <property type="entry name" value="TolR"/>
    <property type="match status" value="1"/>
</dbReference>
<dbReference type="GO" id="GO:0051301">
    <property type="term" value="P:cell division"/>
    <property type="evidence" value="ECO:0007669"/>
    <property type="project" value="UniProtKB-KW"/>
</dbReference>
<reference evidence="10" key="1">
    <citation type="submission" date="2013-08" db="EMBL/GenBank/DDBJ databases">
        <authorList>
            <person name="Mendez C."/>
            <person name="Richter M."/>
            <person name="Ferrer M."/>
            <person name="Sanchez J."/>
        </authorList>
    </citation>
    <scope>NUCLEOTIDE SEQUENCE</scope>
</reference>
<dbReference type="InterPro" id="IPR003400">
    <property type="entry name" value="ExbD"/>
</dbReference>
<dbReference type="AlphaFoldDB" id="T1AFJ5"/>